<feature type="compositionally biased region" description="Polar residues" evidence="1">
    <location>
        <begin position="216"/>
        <end position="227"/>
    </location>
</feature>
<dbReference type="PANTHER" id="PTHR31157:SF1">
    <property type="entry name" value="SCP DOMAIN-CONTAINING PROTEIN"/>
    <property type="match status" value="1"/>
</dbReference>
<organism evidence="3 4">
    <name type="scientific">Streptomyces tanashiensis</name>
    <dbReference type="NCBI Taxonomy" id="67367"/>
    <lineage>
        <taxon>Bacteria</taxon>
        <taxon>Bacillati</taxon>
        <taxon>Actinomycetota</taxon>
        <taxon>Actinomycetes</taxon>
        <taxon>Kitasatosporales</taxon>
        <taxon>Streptomycetaceae</taxon>
        <taxon>Streptomyces</taxon>
    </lineage>
</organism>
<dbReference type="PANTHER" id="PTHR31157">
    <property type="entry name" value="SCP DOMAIN-CONTAINING PROTEIN"/>
    <property type="match status" value="1"/>
</dbReference>
<dbReference type="InterPro" id="IPR035940">
    <property type="entry name" value="CAP_sf"/>
</dbReference>
<dbReference type="GeneID" id="95600600"/>
<keyword evidence="4" id="KW-1185">Reference proteome</keyword>
<evidence type="ECO:0000313" key="3">
    <source>
        <dbReference type="EMBL" id="UZX21792.1"/>
    </source>
</evidence>
<feature type="region of interest" description="Disordered" evidence="1">
    <location>
        <begin position="146"/>
        <end position="177"/>
    </location>
</feature>
<name>A0ABY6QYP8_9ACTN</name>
<dbReference type="Proteomes" id="UP001164506">
    <property type="component" value="Chromosome"/>
</dbReference>
<dbReference type="CDD" id="cd00161">
    <property type="entry name" value="beta-trefoil_Ricin-like"/>
    <property type="match status" value="1"/>
</dbReference>
<evidence type="ECO:0000259" key="2">
    <source>
        <dbReference type="SMART" id="SM00198"/>
    </source>
</evidence>
<dbReference type="SMART" id="SM00198">
    <property type="entry name" value="SCP"/>
    <property type="match status" value="1"/>
</dbReference>
<dbReference type="Gene3D" id="2.80.10.50">
    <property type="match status" value="2"/>
</dbReference>
<proteinExistence type="predicted"/>
<dbReference type="Pfam" id="PF00188">
    <property type="entry name" value="CAP"/>
    <property type="match status" value="1"/>
</dbReference>
<feature type="domain" description="SCP" evidence="2">
    <location>
        <begin position="175"/>
        <end position="296"/>
    </location>
</feature>
<dbReference type="InterPro" id="IPR035992">
    <property type="entry name" value="Ricin_B-like_lectins"/>
</dbReference>
<dbReference type="RefSeq" id="WP_190101383.1">
    <property type="nucleotide sequence ID" value="NZ_BMUH01000001.1"/>
</dbReference>
<feature type="compositionally biased region" description="Gly residues" evidence="1">
    <location>
        <begin position="152"/>
        <end position="161"/>
    </location>
</feature>
<dbReference type="Gene3D" id="3.40.33.10">
    <property type="entry name" value="CAP"/>
    <property type="match status" value="1"/>
</dbReference>
<reference evidence="3" key="1">
    <citation type="submission" date="2021-09" db="EMBL/GenBank/DDBJ databases">
        <title>Complete genome sequence and metabolic characterization of Streptomyces tanashiensis DSM 731 the producer of antibacterial Kalafungin and diverse secondary metabolites.</title>
        <authorList>
            <person name="Abbasi M.N."/>
            <person name="Anwar M.N."/>
            <person name="Alam K."/>
            <person name="Shoaib M."/>
            <person name="Lin Z."/>
            <person name="Hayat M."/>
            <person name="Ali M.I."/>
            <person name="Malik H.M.T."/>
            <person name="Ahmed I."/>
            <person name="Li A."/>
            <person name="Hailong Wang H."/>
            <person name="Zhang Y."/>
        </authorList>
    </citation>
    <scope>NUCLEOTIDE SEQUENCE</scope>
    <source>
        <strain evidence="3">Kala</strain>
    </source>
</reference>
<dbReference type="SUPFAM" id="SSF55797">
    <property type="entry name" value="PR-1-like"/>
    <property type="match status" value="1"/>
</dbReference>
<accession>A0ABY6QYP8</accession>
<dbReference type="EMBL" id="CP084204">
    <property type="protein sequence ID" value="UZX21792.1"/>
    <property type="molecule type" value="Genomic_DNA"/>
</dbReference>
<feature type="region of interest" description="Disordered" evidence="1">
    <location>
        <begin position="203"/>
        <end position="249"/>
    </location>
</feature>
<sequence length="300" mass="32560">MTTQPQNGQVWTLIAGNGRAADVNASQTGNGNRIQAWGPNGTAAQGWVFWAKENGTFLLETQLTHNAHAPGQAMVMDYDFSHYTTHLFQEHGQANQRWHLEDAGNDRVLLRSARSDEGPAYLTADAQGAPLGVWRRDPANQGQLWQLAPAGTTGGGQGGGSRPQPQPQPQPAPGGVHGEMLAMVNEERRRAGVPDMRLDDRLSSAAQRHADDMASNDLTQHNGTDGSDFSRRISDAGYPGNTARAENVTPSNSVPEAMRMWMNSPGHRTNILNGAYRNLGVGYAPRRRGNWGRFVQTFGS</sequence>
<evidence type="ECO:0000313" key="4">
    <source>
        <dbReference type="Proteomes" id="UP001164506"/>
    </source>
</evidence>
<feature type="compositionally biased region" description="Basic and acidic residues" evidence="1">
    <location>
        <begin position="203"/>
        <end position="212"/>
    </location>
</feature>
<dbReference type="SUPFAM" id="SSF50370">
    <property type="entry name" value="Ricin B-like lectins"/>
    <property type="match status" value="1"/>
</dbReference>
<dbReference type="CDD" id="cd05379">
    <property type="entry name" value="CAP_bacterial"/>
    <property type="match status" value="1"/>
</dbReference>
<evidence type="ECO:0000256" key="1">
    <source>
        <dbReference type="SAM" id="MobiDB-lite"/>
    </source>
</evidence>
<gene>
    <name evidence="3" type="ORF">LDH80_14150</name>
</gene>
<protein>
    <submittedName>
        <fullName evidence="3">CAP domain-containing protein</fullName>
    </submittedName>
</protein>
<dbReference type="InterPro" id="IPR014044">
    <property type="entry name" value="CAP_dom"/>
</dbReference>